<dbReference type="KEGG" id="cvn:111115746"/>
<dbReference type="PANTHER" id="PTHR10656:SF69">
    <property type="entry name" value="MAB-21-LIKE HHH_H2TH-LIKE DOMAIN-CONTAINING PROTEIN"/>
    <property type="match status" value="1"/>
</dbReference>
<dbReference type="SMART" id="SM01265">
    <property type="entry name" value="Mab-21"/>
    <property type="match status" value="1"/>
</dbReference>
<evidence type="ECO:0000313" key="6">
    <source>
        <dbReference type="RefSeq" id="XP_022310299.1"/>
    </source>
</evidence>
<dbReference type="Proteomes" id="UP000694844">
    <property type="component" value="Chromosome 9"/>
</dbReference>
<evidence type="ECO:0000313" key="4">
    <source>
        <dbReference type="RefSeq" id="XP_022310297.1"/>
    </source>
</evidence>
<dbReference type="RefSeq" id="XP_022310299.1">
    <property type="nucleotide sequence ID" value="XM_022454591.1"/>
</dbReference>
<dbReference type="InterPro" id="IPR024810">
    <property type="entry name" value="MAB21L/cGLR"/>
</dbReference>
<evidence type="ECO:0000256" key="1">
    <source>
        <dbReference type="SAM" id="MobiDB-lite"/>
    </source>
</evidence>
<keyword evidence="3" id="KW-1185">Reference proteome</keyword>
<dbReference type="PANTHER" id="PTHR10656">
    <property type="entry name" value="CELL FATE DETERMINING PROTEIN MAB21-RELATED"/>
    <property type="match status" value="1"/>
</dbReference>
<gene>
    <name evidence="4 5 6" type="primary">LOC111115746</name>
</gene>
<reference evidence="4 5" key="1">
    <citation type="submission" date="2025-04" db="UniProtKB">
        <authorList>
            <consortium name="RefSeq"/>
        </authorList>
    </citation>
    <scope>IDENTIFICATION</scope>
    <source>
        <tissue evidence="4 5">Whole sample</tissue>
    </source>
</reference>
<dbReference type="OrthoDB" id="6060960at2759"/>
<evidence type="ECO:0000259" key="2">
    <source>
        <dbReference type="Pfam" id="PF20266"/>
    </source>
</evidence>
<sequence>MSEEIIYIRSDPNDDEEATSFETNDNESSKLLSALLGSDNITNEELNIYRQWAICFEHTVKQVHQNNYCFILTGSSIDCSFSSGSDYDQMIEVNDTEVTKPGDIDDRQVGNILIMSQENCTPGFTILSVYTLSQNPHTPETIACIESCDQTKGSTLLSNDKYIEYQMKVISGRNMNSPPSFHAGEAMRDGPCVMLNYSYNGQDSEIGIGLRCCSWPNEANEWITRTRESNWPNQALIDKIKTMPCHVLPEGNPNSKNCQLEWRFAFILSERELIWNFSDVQIQCYVILKTLKKEILDKMFEKELNSFHLKTIVFWKSEEISQWNGSNLIENVQKCLLFLNECIQQRHLSHYFIKSRNLFAGRLQVSSLL</sequence>
<protein>
    <submittedName>
        <fullName evidence="4 5">Uncharacterized protein LOC111115746</fullName>
    </submittedName>
</protein>
<dbReference type="AlphaFoldDB" id="A0A8B8C3M8"/>
<feature type="region of interest" description="Disordered" evidence="1">
    <location>
        <begin position="1"/>
        <end position="24"/>
    </location>
</feature>
<dbReference type="Gene3D" id="1.10.1410.40">
    <property type="match status" value="1"/>
</dbReference>
<proteinExistence type="predicted"/>
<dbReference type="RefSeq" id="XP_022310298.1">
    <property type="nucleotide sequence ID" value="XM_022454590.1"/>
</dbReference>
<dbReference type="Pfam" id="PF20266">
    <property type="entry name" value="Mab-21_C"/>
    <property type="match status" value="1"/>
</dbReference>
<dbReference type="GeneID" id="111115746"/>
<dbReference type="RefSeq" id="XP_022310297.1">
    <property type="nucleotide sequence ID" value="XM_022454589.1"/>
</dbReference>
<evidence type="ECO:0000313" key="5">
    <source>
        <dbReference type="RefSeq" id="XP_022310298.1"/>
    </source>
</evidence>
<organism evidence="3 5">
    <name type="scientific">Crassostrea virginica</name>
    <name type="common">Eastern oyster</name>
    <dbReference type="NCBI Taxonomy" id="6565"/>
    <lineage>
        <taxon>Eukaryota</taxon>
        <taxon>Metazoa</taxon>
        <taxon>Spiralia</taxon>
        <taxon>Lophotrochozoa</taxon>
        <taxon>Mollusca</taxon>
        <taxon>Bivalvia</taxon>
        <taxon>Autobranchia</taxon>
        <taxon>Pteriomorphia</taxon>
        <taxon>Ostreida</taxon>
        <taxon>Ostreoidea</taxon>
        <taxon>Ostreidae</taxon>
        <taxon>Crassostrea</taxon>
    </lineage>
</organism>
<accession>A0A8B8C3M8</accession>
<feature type="domain" description="Mab-21-like HhH/H2TH-like" evidence="2">
    <location>
        <begin position="283"/>
        <end position="360"/>
    </location>
</feature>
<dbReference type="InterPro" id="IPR046906">
    <property type="entry name" value="Mab-21_HhH/H2TH-like"/>
</dbReference>
<evidence type="ECO:0000313" key="3">
    <source>
        <dbReference type="Proteomes" id="UP000694844"/>
    </source>
</evidence>
<name>A0A8B8C3M8_CRAVI</name>